<evidence type="ECO:0000313" key="4">
    <source>
        <dbReference type="Proteomes" id="UP000183642"/>
    </source>
</evidence>
<name>A0A1I5FL48_9ACTN</name>
<dbReference type="OrthoDB" id="9810501at2"/>
<dbReference type="AlphaFoldDB" id="A0A1I5FL48"/>
<dbReference type="SFLD" id="SFLDG01129">
    <property type="entry name" value="C1.5:_HAD__Beta-PGM__Phosphata"/>
    <property type="match status" value="1"/>
</dbReference>
<dbReference type="Proteomes" id="UP000183642">
    <property type="component" value="Unassembled WGS sequence"/>
</dbReference>
<dbReference type="Pfam" id="PF00702">
    <property type="entry name" value="Hydrolase"/>
    <property type="match status" value="1"/>
</dbReference>
<dbReference type="PANTHER" id="PTHR46470">
    <property type="entry name" value="N-ACYLNEURAMINATE-9-PHOSPHATASE"/>
    <property type="match status" value="1"/>
</dbReference>
<accession>A0A1I5FL48</accession>
<dbReference type="GO" id="GO:0016787">
    <property type="term" value="F:hydrolase activity"/>
    <property type="evidence" value="ECO:0007669"/>
    <property type="project" value="UniProtKB-KW"/>
</dbReference>
<evidence type="ECO:0000256" key="1">
    <source>
        <dbReference type="ARBA" id="ARBA00022801"/>
    </source>
</evidence>
<evidence type="ECO:0000256" key="2">
    <source>
        <dbReference type="ARBA" id="ARBA00022842"/>
    </source>
</evidence>
<evidence type="ECO:0000313" key="3">
    <source>
        <dbReference type="EMBL" id="SFO24507.1"/>
    </source>
</evidence>
<dbReference type="InterPro" id="IPR023214">
    <property type="entry name" value="HAD_sf"/>
</dbReference>
<dbReference type="Gene3D" id="1.20.120.1600">
    <property type="match status" value="1"/>
</dbReference>
<dbReference type="SUPFAM" id="SSF56784">
    <property type="entry name" value="HAD-like"/>
    <property type="match status" value="1"/>
</dbReference>
<dbReference type="RefSeq" id="WP_075013589.1">
    <property type="nucleotide sequence ID" value="NZ_FOWE01000005.1"/>
</dbReference>
<keyword evidence="4" id="KW-1185">Reference proteome</keyword>
<proteinExistence type="predicted"/>
<reference evidence="4" key="1">
    <citation type="submission" date="2016-10" db="EMBL/GenBank/DDBJ databases">
        <authorList>
            <person name="Varghese N."/>
            <person name="Submissions S."/>
        </authorList>
    </citation>
    <scope>NUCLEOTIDE SEQUENCE [LARGE SCALE GENOMIC DNA]</scope>
    <source>
        <strain evidence="4">DSM 43161</strain>
    </source>
</reference>
<sequence length="236" mass="25319">MTLPRRLRAVFLDVGGPVYDDGNYLAAVVRALDELRADQGREPVDRAAVRRVYDAARARQGGSLRTALATELLGDPGLRGALHERTRRHWVHPPGTLYPDVLPLLRALHGRVVVGVLANQEATVVDALTRDGVAPFVDVWGVSAVVGFEKPSPELFSWCLDRAGCSPEEAVHVGNRLDTDVRPAAALGLGTVWVLRGEAPDEPTPEQLAEPDLAVPDLTGLADVLLPLTSAEDGRG</sequence>
<keyword evidence="2" id="KW-0460">Magnesium</keyword>
<dbReference type="EMBL" id="FOWE01000005">
    <property type="protein sequence ID" value="SFO24507.1"/>
    <property type="molecule type" value="Genomic_DNA"/>
</dbReference>
<organism evidence="3 4">
    <name type="scientific">Geodermatophilus obscurus</name>
    <dbReference type="NCBI Taxonomy" id="1861"/>
    <lineage>
        <taxon>Bacteria</taxon>
        <taxon>Bacillati</taxon>
        <taxon>Actinomycetota</taxon>
        <taxon>Actinomycetes</taxon>
        <taxon>Geodermatophilales</taxon>
        <taxon>Geodermatophilaceae</taxon>
        <taxon>Geodermatophilus</taxon>
    </lineage>
</organism>
<protein>
    <submittedName>
        <fullName evidence="3">Putative hydrolase of the HAD superfamily</fullName>
    </submittedName>
</protein>
<dbReference type="InterPro" id="IPR036412">
    <property type="entry name" value="HAD-like_sf"/>
</dbReference>
<dbReference type="Gene3D" id="3.40.50.1000">
    <property type="entry name" value="HAD superfamily/HAD-like"/>
    <property type="match status" value="1"/>
</dbReference>
<dbReference type="InterPro" id="IPR051400">
    <property type="entry name" value="HAD-like_hydrolase"/>
</dbReference>
<gene>
    <name evidence="3" type="ORF">SAMN05660359_02202</name>
</gene>
<keyword evidence="1 3" id="KW-0378">Hydrolase</keyword>
<dbReference type="SFLD" id="SFLDS00003">
    <property type="entry name" value="Haloacid_Dehalogenase"/>
    <property type="match status" value="1"/>
</dbReference>